<name>A0A3S0XT65_9GAMM</name>
<keyword evidence="1" id="KW-0812">Transmembrane</keyword>
<keyword evidence="1" id="KW-1133">Transmembrane helix</keyword>
<dbReference type="Proteomes" id="UP000288012">
    <property type="component" value="Unassembled WGS sequence"/>
</dbReference>
<dbReference type="RefSeq" id="WP_127111253.1">
    <property type="nucleotide sequence ID" value="NZ_RZGR01000014.1"/>
</dbReference>
<feature type="transmembrane region" description="Helical" evidence="1">
    <location>
        <begin position="147"/>
        <end position="165"/>
    </location>
</feature>
<evidence type="ECO:0000313" key="3">
    <source>
        <dbReference type="Proteomes" id="UP000288012"/>
    </source>
</evidence>
<proteinExistence type="predicted"/>
<protein>
    <submittedName>
        <fullName evidence="2">Uncharacterized protein</fullName>
    </submittedName>
</protein>
<evidence type="ECO:0000256" key="1">
    <source>
        <dbReference type="SAM" id="Phobius"/>
    </source>
</evidence>
<keyword evidence="3" id="KW-1185">Reference proteome</keyword>
<keyword evidence="1" id="KW-0472">Membrane</keyword>
<sequence>MENLNYLFGLWKKYNWFYFNKQALCKNYARKIYLVCQLIIIGLCIAFCFHAEFDYLICVSVLVPPFFLFSYIPIKLINADYKKPLQELGYDKPLFQKKYFAHTLYEIRESLKKDNRLTHDFLNKTIKQCRIYLELENSKGHPLLDAVPMRAAISFVVAFFIAKLAPVNDELLIFFVLILTNILFFLPLVITTEFNKIRNLLVMLEIIKENLAKQKL</sequence>
<evidence type="ECO:0000313" key="2">
    <source>
        <dbReference type="EMBL" id="RUQ88194.1"/>
    </source>
</evidence>
<dbReference type="EMBL" id="RZGR01000014">
    <property type="protein sequence ID" value="RUQ88194.1"/>
    <property type="molecule type" value="Genomic_DNA"/>
</dbReference>
<reference evidence="2 3" key="1">
    <citation type="submission" date="2018-12" db="EMBL/GenBank/DDBJ databases">
        <title>Legionella sp,whole genome shotgun sequence.</title>
        <authorList>
            <person name="Wu H."/>
        </authorList>
    </citation>
    <scope>NUCLEOTIDE SEQUENCE [LARGE SCALE GENOMIC DNA]</scope>
    <source>
        <strain evidence="3">km714</strain>
    </source>
</reference>
<feature type="transmembrane region" description="Helical" evidence="1">
    <location>
        <begin position="32"/>
        <end position="49"/>
    </location>
</feature>
<feature type="transmembrane region" description="Helical" evidence="1">
    <location>
        <begin position="55"/>
        <end position="74"/>
    </location>
</feature>
<accession>A0A3S0XT65</accession>
<dbReference type="AlphaFoldDB" id="A0A3S0XT65"/>
<organism evidence="2 3">
    <name type="scientific">Legionella septentrionalis</name>
    <dbReference type="NCBI Taxonomy" id="2498109"/>
    <lineage>
        <taxon>Bacteria</taxon>
        <taxon>Pseudomonadati</taxon>
        <taxon>Pseudomonadota</taxon>
        <taxon>Gammaproteobacteria</taxon>
        <taxon>Legionellales</taxon>
        <taxon>Legionellaceae</taxon>
        <taxon>Legionella</taxon>
    </lineage>
</organism>
<comment type="caution">
    <text evidence="2">The sequence shown here is derived from an EMBL/GenBank/DDBJ whole genome shotgun (WGS) entry which is preliminary data.</text>
</comment>
<feature type="transmembrane region" description="Helical" evidence="1">
    <location>
        <begin position="171"/>
        <end position="190"/>
    </location>
</feature>
<gene>
    <name evidence="2" type="ORF">EKM59_05835</name>
</gene>